<name>A0A1X6NHY0_9APHY</name>
<feature type="compositionally biased region" description="Basic residues" evidence="1">
    <location>
        <begin position="87"/>
        <end position="107"/>
    </location>
</feature>
<organism evidence="2 3">
    <name type="scientific">Postia placenta MAD-698-R-SB12</name>
    <dbReference type="NCBI Taxonomy" id="670580"/>
    <lineage>
        <taxon>Eukaryota</taxon>
        <taxon>Fungi</taxon>
        <taxon>Dikarya</taxon>
        <taxon>Basidiomycota</taxon>
        <taxon>Agaricomycotina</taxon>
        <taxon>Agaricomycetes</taxon>
        <taxon>Polyporales</taxon>
        <taxon>Adustoporiaceae</taxon>
        <taxon>Rhodonia</taxon>
    </lineage>
</organism>
<proteinExistence type="predicted"/>
<feature type="compositionally biased region" description="Basic and acidic residues" evidence="1">
    <location>
        <begin position="62"/>
        <end position="78"/>
    </location>
</feature>
<feature type="region of interest" description="Disordered" evidence="1">
    <location>
        <begin position="62"/>
        <end position="138"/>
    </location>
</feature>
<evidence type="ECO:0000313" key="3">
    <source>
        <dbReference type="Proteomes" id="UP000194127"/>
    </source>
</evidence>
<evidence type="ECO:0000313" key="2">
    <source>
        <dbReference type="EMBL" id="OSX68046.1"/>
    </source>
</evidence>
<sequence>MRPRNMTIELPEDAIEILYDRKLSIEDHSPKPCIVPGNALHLIDDDPSPRSQTPSSVIIVSHEEGTAHDQPNTDERSSSEPPARPGPRVRFRSRVRITSGVHRHRHSASTPGVPNGIVRTPLGTPSSGSSSPSSSISAPLRYHADENAAWGPLGRRINAYANGAPRQKRAVSSPAVIGAGENRVRQLPNERTPLVRSARRPGYVNTDELDEAREDEEEYEEELRAAALRREEDAMFGPWPRRLLNRHWWWWHLEPIVCCTYCSEDSDYEE</sequence>
<dbReference type="AlphaFoldDB" id="A0A1X6NHY0"/>
<dbReference type="RefSeq" id="XP_024344840.1">
    <property type="nucleotide sequence ID" value="XM_024478249.1"/>
</dbReference>
<protein>
    <submittedName>
        <fullName evidence="2">Uncharacterized protein</fullName>
    </submittedName>
</protein>
<dbReference type="EMBL" id="KZ110591">
    <property type="protein sequence ID" value="OSX68046.1"/>
    <property type="molecule type" value="Genomic_DNA"/>
</dbReference>
<feature type="compositionally biased region" description="Low complexity" evidence="1">
    <location>
        <begin position="125"/>
        <end position="138"/>
    </location>
</feature>
<dbReference type="Proteomes" id="UP000194127">
    <property type="component" value="Unassembled WGS sequence"/>
</dbReference>
<accession>A0A1X6NHY0</accession>
<gene>
    <name evidence="2" type="ORF">POSPLADRAFT_1043206</name>
</gene>
<dbReference type="OrthoDB" id="3270420at2759"/>
<reference evidence="2 3" key="1">
    <citation type="submission" date="2017-04" db="EMBL/GenBank/DDBJ databases">
        <title>Genome Sequence of the Model Brown-Rot Fungus Postia placenta SB12.</title>
        <authorList>
            <consortium name="DOE Joint Genome Institute"/>
            <person name="Gaskell J."/>
            <person name="Kersten P."/>
            <person name="Larrondo L.F."/>
            <person name="Canessa P."/>
            <person name="Martinez D."/>
            <person name="Hibbett D."/>
            <person name="Schmoll M."/>
            <person name="Kubicek C.P."/>
            <person name="Martinez A.T."/>
            <person name="Yadav J."/>
            <person name="Master E."/>
            <person name="Magnuson J.K."/>
            <person name="James T."/>
            <person name="Yaver D."/>
            <person name="Berka R."/>
            <person name="Labutti K."/>
            <person name="Lipzen A."/>
            <person name="Aerts A."/>
            <person name="Barry K."/>
            <person name="Henrissat B."/>
            <person name="Blanchette R."/>
            <person name="Grigoriev I."/>
            <person name="Cullen D."/>
        </authorList>
    </citation>
    <scope>NUCLEOTIDE SEQUENCE [LARGE SCALE GENOMIC DNA]</scope>
    <source>
        <strain evidence="2 3">MAD-698-R-SB12</strain>
    </source>
</reference>
<evidence type="ECO:0000256" key="1">
    <source>
        <dbReference type="SAM" id="MobiDB-lite"/>
    </source>
</evidence>
<dbReference type="GeneID" id="36323199"/>
<keyword evidence="3" id="KW-1185">Reference proteome</keyword>
<dbReference type="STRING" id="670580.A0A1X6NHY0"/>